<evidence type="ECO:0000313" key="2">
    <source>
        <dbReference type="EMBL" id="MDI1489646.1"/>
    </source>
</evidence>
<reference evidence="2" key="1">
    <citation type="journal article" date="2023" name="Genome Biol. Evol.">
        <title>First Whole Genome Sequence and Flow Cytometry Genome Size Data for the Lichen-Forming Fungus Ramalina farinacea (Ascomycota).</title>
        <authorList>
            <person name="Llewellyn T."/>
            <person name="Mian S."/>
            <person name="Hill R."/>
            <person name="Leitch I.J."/>
            <person name="Gaya E."/>
        </authorList>
    </citation>
    <scope>NUCLEOTIDE SEQUENCE</scope>
    <source>
        <strain evidence="2">LIQ254RAFAR</strain>
    </source>
</reference>
<evidence type="ECO:0000256" key="1">
    <source>
        <dbReference type="SAM" id="MobiDB-lite"/>
    </source>
</evidence>
<sequence length="155" mass="17150">MVQHIEVEDGGPSYIFDDLERVDTISFFVSMLEAGMSLVAVNLPSLWLLLTKIIPEKVARSWHSALSLHSQRKSDSNVARGAAAGNYSIRLSDKPGTASSTDSGHPYLTTDVSQTPSYPQKTRQQVQDGAIDQTDEAYAMHQVERKDSQAQLWMP</sequence>
<protein>
    <submittedName>
        <fullName evidence="2">Uncharacterized protein</fullName>
    </submittedName>
</protein>
<feature type="compositionally biased region" description="Polar residues" evidence="1">
    <location>
        <begin position="110"/>
        <end position="127"/>
    </location>
</feature>
<gene>
    <name evidence="2" type="ORF">OHK93_000843</name>
</gene>
<dbReference type="EMBL" id="JAPUFD010000010">
    <property type="protein sequence ID" value="MDI1489646.1"/>
    <property type="molecule type" value="Genomic_DNA"/>
</dbReference>
<accession>A0AA43TSB0</accession>
<proteinExistence type="predicted"/>
<evidence type="ECO:0000313" key="3">
    <source>
        <dbReference type="Proteomes" id="UP001161017"/>
    </source>
</evidence>
<dbReference type="Proteomes" id="UP001161017">
    <property type="component" value="Unassembled WGS sequence"/>
</dbReference>
<keyword evidence="3" id="KW-1185">Reference proteome</keyword>
<organism evidence="2 3">
    <name type="scientific">Ramalina farinacea</name>
    <dbReference type="NCBI Taxonomy" id="258253"/>
    <lineage>
        <taxon>Eukaryota</taxon>
        <taxon>Fungi</taxon>
        <taxon>Dikarya</taxon>
        <taxon>Ascomycota</taxon>
        <taxon>Pezizomycotina</taxon>
        <taxon>Lecanoromycetes</taxon>
        <taxon>OSLEUM clade</taxon>
        <taxon>Lecanoromycetidae</taxon>
        <taxon>Lecanorales</taxon>
        <taxon>Lecanorineae</taxon>
        <taxon>Ramalinaceae</taxon>
        <taxon>Ramalina</taxon>
    </lineage>
</organism>
<feature type="region of interest" description="Disordered" evidence="1">
    <location>
        <begin position="89"/>
        <end position="133"/>
    </location>
</feature>
<comment type="caution">
    <text evidence="2">The sequence shown here is derived from an EMBL/GenBank/DDBJ whole genome shotgun (WGS) entry which is preliminary data.</text>
</comment>
<dbReference type="AlphaFoldDB" id="A0AA43TSB0"/>
<name>A0AA43TSB0_9LECA</name>